<feature type="compositionally biased region" description="Low complexity" evidence="5">
    <location>
        <begin position="300"/>
        <end position="312"/>
    </location>
</feature>
<dbReference type="OrthoDB" id="9812435at2"/>
<dbReference type="Pfam" id="PF03466">
    <property type="entry name" value="LysR_substrate"/>
    <property type="match status" value="1"/>
</dbReference>
<dbReference type="InterPro" id="IPR000847">
    <property type="entry name" value="LysR_HTH_N"/>
</dbReference>
<evidence type="ECO:0000256" key="3">
    <source>
        <dbReference type="ARBA" id="ARBA00023125"/>
    </source>
</evidence>
<dbReference type="InterPro" id="IPR005119">
    <property type="entry name" value="LysR_subst-bd"/>
</dbReference>
<dbReference type="GO" id="GO:0043565">
    <property type="term" value="F:sequence-specific DNA binding"/>
    <property type="evidence" value="ECO:0007669"/>
    <property type="project" value="TreeGrafter"/>
</dbReference>
<keyword evidence="4" id="KW-0804">Transcription</keyword>
<evidence type="ECO:0000313" key="8">
    <source>
        <dbReference type="Proteomes" id="UP000245629"/>
    </source>
</evidence>
<organism evidence="7 8">
    <name type="scientific">Azospirillum thermophilum</name>
    <dbReference type="NCBI Taxonomy" id="2202148"/>
    <lineage>
        <taxon>Bacteria</taxon>
        <taxon>Pseudomonadati</taxon>
        <taxon>Pseudomonadota</taxon>
        <taxon>Alphaproteobacteria</taxon>
        <taxon>Rhodospirillales</taxon>
        <taxon>Azospirillaceae</taxon>
        <taxon>Azospirillum</taxon>
    </lineage>
</organism>
<dbReference type="InterPro" id="IPR058163">
    <property type="entry name" value="LysR-type_TF_proteobact-type"/>
</dbReference>
<feature type="region of interest" description="Disordered" evidence="5">
    <location>
        <begin position="300"/>
        <end position="319"/>
    </location>
</feature>
<sequence length="319" mass="34749">MSDPRAWEMTVFLRVAARGSFSAAGRDVGMTPSATAKLITRIEERLGVRLVERSTRRLRLTAEGELYRERAEALLAELDAFDAEVAGGARCPAGTIRINVSVPFGRHCILPLLPEFMAAYPDIRLDLTLTDEVVDLYAAQVDIAVRAGPLPDSALLATKLGDVRRRIVASPDYLARRGTPRSPADLERHDCLGFNFRRAAAVWPLRTGGRLTDREVHGRIVANNGETVRHMALLGLGLARLAEFHIRADLAAGRLVSVLDEAMADSEAFHALYLGRERAPRRIRAFLDFMTPRLRAMLAGTAPGAPATSASPGSPPDGR</sequence>
<dbReference type="PROSITE" id="PS50931">
    <property type="entry name" value="HTH_LYSR"/>
    <property type="match status" value="1"/>
</dbReference>
<protein>
    <submittedName>
        <fullName evidence="7">LysR family transcriptional regulator</fullName>
    </submittedName>
</protein>
<dbReference type="PANTHER" id="PTHR30537">
    <property type="entry name" value="HTH-TYPE TRANSCRIPTIONAL REGULATOR"/>
    <property type="match status" value="1"/>
</dbReference>
<dbReference type="SUPFAM" id="SSF46785">
    <property type="entry name" value="Winged helix' DNA-binding domain"/>
    <property type="match status" value="1"/>
</dbReference>
<accession>A0A2S2CXK2</accession>
<comment type="similarity">
    <text evidence="1">Belongs to the LysR transcriptional regulatory family.</text>
</comment>
<reference evidence="8" key="1">
    <citation type="submission" date="2018-05" db="EMBL/GenBank/DDBJ databases">
        <title>Azospirillum thermophila sp. nov., a novel isolated from hot spring.</title>
        <authorList>
            <person name="Zhao Z."/>
        </authorList>
    </citation>
    <scope>NUCLEOTIDE SEQUENCE [LARGE SCALE GENOMIC DNA]</scope>
    <source>
        <strain evidence="8">CFH 70021</strain>
        <plasmid evidence="8">unnamed1</plasmid>
    </source>
</reference>
<dbReference type="GO" id="GO:0006351">
    <property type="term" value="P:DNA-templated transcription"/>
    <property type="evidence" value="ECO:0007669"/>
    <property type="project" value="TreeGrafter"/>
</dbReference>
<dbReference type="KEGG" id="azz:DEW08_22105"/>
<keyword evidence="7" id="KW-0614">Plasmid</keyword>
<proteinExistence type="inferred from homology"/>
<dbReference type="EMBL" id="CP029356">
    <property type="protein sequence ID" value="AWK89254.1"/>
    <property type="molecule type" value="Genomic_DNA"/>
</dbReference>
<dbReference type="PANTHER" id="PTHR30537:SF71">
    <property type="entry name" value="TRANSCRIPTIONAL REGULATORY PROTEIN"/>
    <property type="match status" value="1"/>
</dbReference>
<evidence type="ECO:0000256" key="1">
    <source>
        <dbReference type="ARBA" id="ARBA00009437"/>
    </source>
</evidence>
<dbReference type="InterPro" id="IPR036388">
    <property type="entry name" value="WH-like_DNA-bd_sf"/>
</dbReference>
<keyword evidence="3" id="KW-0238">DNA-binding</keyword>
<evidence type="ECO:0000256" key="5">
    <source>
        <dbReference type="SAM" id="MobiDB-lite"/>
    </source>
</evidence>
<dbReference type="GO" id="GO:0003700">
    <property type="term" value="F:DNA-binding transcription factor activity"/>
    <property type="evidence" value="ECO:0007669"/>
    <property type="project" value="InterPro"/>
</dbReference>
<dbReference type="AlphaFoldDB" id="A0A2S2CXK2"/>
<dbReference type="FunFam" id="3.40.190.290:FF:000001">
    <property type="entry name" value="Transcriptional regulator, LysR family"/>
    <property type="match status" value="1"/>
</dbReference>
<evidence type="ECO:0000313" key="7">
    <source>
        <dbReference type="EMBL" id="AWK89254.1"/>
    </source>
</evidence>
<dbReference type="InterPro" id="IPR036390">
    <property type="entry name" value="WH_DNA-bd_sf"/>
</dbReference>
<evidence type="ECO:0000256" key="2">
    <source>
        <dbReference type="ARBA" id="ARBA00023015"/>
    </source>
</evidence>
<dbReference type="SUPFAM" id="SSF53850">
    <property type="entry name" value="Periplasmic binding protein-like II"/>
    <property type="match status" value="1"/>
</dbReference>
<evidence type="ECO:0000259" key="6">
    <source>
        <dbReference type="PROSITE" id="PS50931"/>
    </source>
</evidence>
<name>A0A2S2CXK2_9PROT</name>
<feature type="domain" description="HTH lysR-type" evidence="6">
    <location>
        <begin position="9"/>
        <end position="61"/>
    </location>
</feature>
<keyword evidence="2" id="KW-0805">Transcription regulation</keyword>
<dbReference type="RefSeq" id="WP_109332329.1">
    <property type="nucleotide sequence ID" value="NZ_CP029356.1"/>
</dbReference>
<geneLocation type="plasmid" evidence="7 8">
    <name>unnamed1</name>
</geneLocation>
<dbReference type="Pfam" id="PF00126">
    <property type="entry name" value="HTH_1"/>
    <property type="match status" value="1"/>
</dbReference>
<gene>
    <name evidence="7" type="ORF">DEW08_22105</name>
</gene>
<dbReference type="Gene3D" id="3.40.190.290">
    <property type="match status" value="1"/>
</dbReference>
<dbReference type="Proteomes" id="UP000245629">
    <property type="component" value="Plasmid unnamed1"/>
</dbReference>
<dbReference type="FunFam" id="1.10.10.10:FF:000001">
    <property type="entry name" value="LysR family transcriptional regulator"/>
    <property type="match status" value="1"/>
</dbReference>
<dbReference type="Gene3D" id="1.10.10.10">
    <property type="entry name" value="Winged helix-like DNA-binding domain superfamily/Winged helix DNA-binding domain"/>
    <property type="match status" value="1"/>
</dbReference>
<evidence type="ECO:0000256" key="4">
    <source>
        <dbReference type="ARBA" id="ARBA00023163"/>
    </source>
</evidence>
<keyword evidence="8" id="KW-1185">Reference proteome</keyword>